<feature type="domain" description="Thiolase N-terminal" evidence="10">
    <location>
        <begin position="31"/>
        <end position="285"/>
    </location>
</feature>
<evidence type="ECO:0000313" key="15">
    <source>
        <dbReference type="Proteomes" id="UP000258309"/>
    </source>
</evidence>
<evidence type="ECO:0000256" key="9">
    <source>
        <dbReference type="SAM" id="MobiDB-lite"/>
    </source>
</evidence>
<evidence type="ECO:0000313" key="14">
    <source>
        <dbReference type="EMBL" id="RFU30329.1"/>
    </source>
</evidence>
<feature type="compositionally biased region" description="Basic and acidic residues" evidence="9">
    <location>
        <begin position="883"/>
        <end position="909"/>
    </location>
</feature>
<comment type="cofactor">
    <cofactor evidence="1">
        <name>K(+)</name>
        <dbReference type="ChEBI" id="CHEBI:29103"/>
    </cofactor>
</comment>
<dbReference type="Pfam" id="PF00108">
    <property type="entry name" value="Thiolase_N"/>
    <property type="match status" value="1"/>
</dbReference>
<evidence type="ECO:0000256" key="4">
    <source>
        <dbReference type="ARBA" id="ARBA00010982"/>
    </source>
</evidence>
<feature type="region of interest" description="Disordered" evidence="9">
    <location>
        <begin position="628"/>
        <end position="672"/>
    </location>
</feature>
<feature type="region of interest" description="Disordered" evidence="9">
    <location>
        <begin position="1001"/>
        <end position="1041"/>
    </location>
</feature>
<feature type="compositionally biased region" description="Basic and acidic residues" evidence="9">
    <location>
        <begin position="1099"/>
        <end position="1116"/>
    </location>
</feature>
<sequence>MAVERLQSVLKQFTPGSSGLSSITSKNADDVVITLAIRSPLAKGFKGGFKDTPLDYLIYALLKEVVSRSKLDPALVEDICCGNVGDGKAAYKVRAAALGAGFPNTTAASSVNRFCSSGLKATQDIANQIAEGSIEIGVALGAESMSAGGDRLEKPFHADILANQEAADCMQPMGQTSENVGNDFNISREAQDRFAAESYRKAEVAQKAGFFDDEIVPITTEVKDPKTGELKKVTLTKDEGPRWGTTFEGLSKIRPAFPDYGDKSTGGNSSQVTDGVAAVLLMKRSTAIKLGQPILAKFVGATVAGVPPRIMGIGPSVAIPKILSKYNLTINDIDVIEINEAFASMGVYCQTVLKIPSEKLNIRGGAIALGHPLGATGARQIVTGLSICREQKKKILLTSMCIGTGQERMPKQKSRKSGASGADSAETISDPRFANFATDPRFRLPSKRHSRTTIDKRFSRMLKDDDFANTAKVDRYGRKISGDAKKKILRKLYIPDEEEEEEGEEDEDEDEEDGGVEVDYEDVVRKELKKADVKYDPARGGGFSSSEDDSEDEDEDEVEVEVEEASFPDMQAEQEGVEMGEVSSRIAVVNMDWDNIRAVDLMAVFSSFVRPGGKIHKISVFQSEFGKERMEKEEMEGPPKEIFTKKQEQDEKWEVDSEDDSEDEPEDDEDLEEEIKKDLLKGDDGQEFDSAALRQYQLKRLRYYYAVIVCSDNETAQQIYESTDGTEYLSSANFFDLRFIPDEVEFDERPRDECDSVPASYKPTEFITDALQHSKVKLTWDMTPDEATRKETIKKAFSGSRAEIGENDLRAYLGSDSEDDEEDEEAPEIVEADGVPKLTKKELARQKMRAALGLSDEPLTSVKSKGPVGDMEITFTTGLSSKEKGSVFENEPIKEETTAEKYIRKERERKARRKEKAKALREGRDPNALAEPVVSDEEEENEDLGFEDPFFTADPAEKAKAAKATRKEERRKKREAKEAEAEAKAAKRAELELLMVDNSTEAAPHLDHFDINEIQRAEKAKRKKHRGKNKRGDQAEVSKRGGLQENFELDVGDERFTKLFDNHEYAIDPSNPKFKPTEGMKKLLEEGRRKRAGETLAGEVKDDGRKRRKTVEKGDGNEGLSGLVEKVKKRSKN</sequence>
<evidence type="ECO:0000259" key="10">
    <source>
        <dbReference type="Pfam" id="PF00108"/>
    </source>
</evidence>
<name>A0A3E2HA98_SCYLI</name>
<dbReference type="InterPro" id="IPR039754">
    <property type="entry name" value="Esf1"/>
</dbReference>
<feature type="non-terminal residue" evidence="14">
    <location>
        <position position="1"/>
    </location>
</feature>
<keyword evidence="6" id="KW-0175">Coiled coil</keyword>
<feature type="compositionally biased region" description="Acidic residues" evidence="9">
    <location>
        <begin position="934"/>
        <end position="946"/>
    </location>
</feature>
<evidence type="ECO:0000259" key="12">
    <source>
        <dbReference type="Pfam" id="PF08159"/>
    </source>
</evidence>
<reference evidence="14 15" key="1">
    <citation type="submission" date="2018-05" db="EMBL/GenBank/DDBJ databases">
        <title>Draft genome sequence of Scytalidium lignicola DSM 105466, a ubiquitous saprotrophic fungus.</title>
        <authorList>
            <person name="Buettner E."/>
            <person name="Gebauer A.M."/>
            <person name="Hofrichter M."/>
            <person name="Liers C."/>
            <person name="Kellner H."/>
        </authorList>
    </citation>
    <scope>NUCLEOTIDE SEQUENCE [LARGE SCALE GENOMIC DNA]</scope>
    <source>
        <strain evidence="14 15">DSM 105466</strain>
    </source>
</reference>
<feature type="compositionally biased region" description="Basic and acidic residues" evidence="9">
    <location>
        <begin position="975"/>
        <end position="985"/>
    </location>
</feature>
<keyword evidence="5" id="KW-0808">Transferase</keyword>
<comment type="similarity">
    <text evidence="3">Belongs to the ESF1 family.</text>
</comment>
<evidence type="ECO:0000256" key="6">
    <source>
        <dbReference type="ARBA" id="ARBA00023054"/>
    </source>
</evidence>
<feature type="compositionally biased region" description="Basic and acidic residues" evidence="9">
    <location>
        <begin position="628"/>
        <end position="655"/>
    </location>
</feature>
<evidence type="ECO:0000256" key="3">
    <source>
        <dbReference type="ARBA" id="ARBA00009087"/>
    </source>
</evidence>
<feature type="non-terminal residue" evidence="14">
    <location>
        <position position="1133"/>
    </location>
</feature>
<feature type="domain" description="ESF1 RRM" evidence="13">
    <location>
        <begin position="584"/>
        <end position="754"/>
    </location>
</feature>
<feature type="compositionally biased region" description="Basic residues" evidence="9">
    <location>
        <begin position="1019"/>
        <end position="1029"/>
    </location>
</feature>
<dbReference type="SUPFAM" id="SSF53901">
    <property type="entry name" value="Thiolase-like"/>
    <property type="match status" value="2"/>
</dbReference>
<evidence type="ECO:0000256" key="5">
    <source>
        <dbReference type="ARBA" id="ARBA00022679"/>
    </source>
</evidence>
<dbReference type="InterPro" id="IPR020617">
    <property type="entry name" value="Thiolase_C"/>
</dbReference>
<dbReference type="GO" id="GO:0016747">
    <property type="term" value="F:acyltransferase activity, transferring groups other than amino-acyl groups"/>
    <property type="evidence" value="ECO:0007669"/>
    <property type="project" value="InterPro"/>
</dbReference>
<keyword evidence="15" id="KW-1185">Reference proteome</keyword>
<feature type="compositionally biased region" description="Acidic residues" evidence="9">
    <location>
        <begin position="656"/>
        <end position="672"/>
    </location>
</feature>
<dbReference type="InterPro" id="IPR012580">
    <property type="entry name" value="NUC153"/>
</dbReference>
<dbReference type="Gene3D" id="3.40.47.10">
    <property type="match status" value="2"/>
</dbReference>
<dbReference type="GO" id="GO:0003723">
    <property type="term" value="F:RNA binding"/>
    <property type="evidence" value="ECO:0007669"/>
    <property type="project" value="TreeGrafter"/>
</dbReference>
<evidence type="ECO:0000256" key="7">
    <source>
        <dbReference type="ARBA" id="ARBA00023242"/>
    </source>
</evidence>
<dbReference type="InterPro" id="IPR020616">
    <property type="entry name" value="Thiolase_N"/>
</dbReference>
<dbReference type="PROSITE" id="PS00737">
    <property type="entry name" value="THIOLASE_2"/>
    <property type="match status" value="1"/>
</dbReference>
<comment type="caution">
    <text evidence="14">The sequence shown here is derived from an EMBL/GenBank/DDBJ whole genome shotgun (WGS) entry which is preliminary data.</text>
</comment>
<protein>
    <recommendedName>
        <fullName evidence="16">NUC153 domain-containing protein</fullName>
    </recommendedName>
</protein>
<feature type="region of interest" description="Disordered" evidence="9">
    <location>
        <begin position="883"/>
        <end position="985"/>
    </location>
</feature>
<dbReference type="GO" id="GO:0006364">
    <property type="term" value="P:rRNA processing"/>
    <property type="evidence" value="ECO:0007669"/>
    <property type="project" value="InterPro"/>
</dbReference>
<feature type="domain" description="Thiolase C-terminal" evidence="11">
    <location>
        <begin position="294"/>
        <end position="406"/>
    </location>
</feature>
<dbReference type="CDD" id="cd00751">
    <property type="entry name" value="thiolase"/>
    <property type="match status" value="1"/>
</dbReference>
<dbReference type="InterPro" id="IPR002155">
    <property type="entry name" value="Thiolase"/>
</dbReference>
<feature type="domain" description="NUC153" evidence="12">
    <location>
        <begin position="1053"/>
        <end position="1081"/>
    </location>
</feature>
<keyword evidence="8" id="KW-0012">Acyltransferase</keyword>
<dbReference type="InterPro" id="IPR016039">
    <property type="entry name" value="Thiolase-like"/>
</dbReference>
<dbReference type="OrthoDB" id="5404651at2759"/>
<organism evidence="14 15">
    <name type="scientific">Scytalidium lignicola</name>
    <name type="common">Hyphomycete</name>
    <dbReference type="NCBI Taxonomy" id="5539"/>
    <lineage>
        <taxon>Eukaryota</taxon>
        <taxon>Fungi</taxon>
        <taxon>Dikarya</taxon>
        <taxon>Ascomycota</taxon>
        <taxon>Pezizomycotina</taxon>
        <taxon>Leotiomycetes</taxon>
        <taxon>Leotiomycetes incertae sedis</taxon>
        <taxon>Scytalidium</taxon>
    </lineage>
</organism>
<dbReference type="Proteomes" id="UP000258309">
    <property type="component" value="Unassembled WGS sequence"/>
</dbReference>
<feature type="region of interest" description="Disordered" evidence="9">
    <location>
        <begin position="406"/>
        <end position="430"/>
    </location>
</feature>
<feature type="region of interest" description="Disordered" evidence="9">
    <location>
        <begin position="1084"/>
        <end position="1133"/>
    </location>
</feature>
<gene>
    <name evidence="14" type="ORF">B7463_g6019</name>
</gene>
<dbReference type="Pfam" id="PF25121">
    <property type="entry name" value="RRM_ESF1"/>
    <property type="match status" value="1"/>
</dbReference>
<dbReference type="OMA" id="WFRRREN"/>
<comment type="subcellular location">
    <subcellularLocation>
        <location evidence="2">Nucleus</location>
        <location evidence="2">Nucleolus</location>
    </subcellularLocation>
</comment>
<feature type="compositionally biased region" description="Basic and acidic residues" evidence="9">
    <location>
        <begin position="1004"/>
        <end position="1018"/>
    </location>
</feature>
<dbReference type="PANTHER" id="PTHR12202">
    <property type="entry name" value="ESF1 HOMOLOG"/>
    <property type="match status" value="1"/>
</dbReference>
<dbReference type="GO" id="GO:0005730">
    <property type="term" value="C:nucleolus"/>
    <property type="evidence" value="ECO:0007669"/>
    <property type="project" value="UniProtKB-SubCell"/>
</dbReference>
<dbReference type="NCBIfam" id="TIGR01930">
    <property type="entry name" value="AcCoA-C-Actrans"/>
    <property type="match status" value="1"/>
</dbReference>
<feature type="region of interest" description="Disordered" evidence="9">
    <location>
        <begin position="535"/>
        <end position="578"/>
    </location>
</feature>
<proteinExistence type="inferred from homology"/>
<dbReference type="InterPro" id="IPR056750">
    <property type="entry name" value="RRM_ESF1"/>
</dbReference>
<feature type="region of interest" description="Disordered" evidence="9">
    <location>
        <begin position="493"/>
        <end position="521"/>
    </location>
</feature>
<evidence type="ECO:0000259" key="11">
    <source>
        <dbReference type="Pfam" id="PF02803"/>
    </source>
</evidence>
<accession>A0A3E2HA98</accession>
<evidence type="ECO:0000256" key="1">
    <source>
        <dbReference type="ARBA" id="ARBA00001958"/>
    </source>
</evidence>
<dbReference type="AlphaFoldDB" id="A0A3E2HA98"/>
<feature type="compositionally biased region" description="Basic and acidic residues" evidence="9">
    <location>
        <begin position="955"/>
        <end position="968"/>
    </location>
</feature>
<evidence type="ECO:0008006" key="16">
    <source>
        <dbReference type="Google" id="ProtNLM"/>
    </source>
</evidence>
<dbReference type="PANTHER" id="PTHR12202:SF0">
    <property type="entry name" value="ESF1 HOMOLOG"/>
    <property type="match status" value="1"/>
</dbReference>
<dbReference type="EMBL" id="NCSJ02000103">
    <property type="protein sequence ID" value="RFU30329.1"/>
    <property type="molecule type" value="Genomic_DNA"/>
</dbReference>
<comment type="similarity">
    <text evidence="4">Belongs to the thiolase-like superfamily. Thiolase family.</text>
</comment>
<feature type="compositionally biased region" description="Acidic residues" evidence="9">
    <location>
        <begin position="546"/>
        <end position="566"/>
    </location>
</feature>
<dbReference type="InterPro" id="IPR020613">
    <property type="entry name" value="Thiolase_CS"/>
</dbReference>
<dbReference type="Pfam" id="PF08159">
    <property type="entry name" value="NUC153"/>
    <property type="match status" value="1"/>
</dbReference>
<dbReference type="STRING" id="5539.A0A3E2HA98"/>
<evidence type="ECO:0000259" key="13">
    <source>
        <dbReference type="Pfam" id="PF25121"/>
    </source>
</evidence>
<dbReference type="Pfam" id="PF02803">
    <property type="entry name" value="Thiolase_C"/>
    <property type="match status" value="1"/>
</dbReference>
<feature type="compositionally biased region" description="Basic and acidic residues" evidence="9">
    <location>
        <begin position="1030"/>
        <end position="1039"/>
    </location>
</feature>
<feature type="compositionally biased region" description="Acidic residues" evidence="9">
    <location>
        <begin position="495"/>
        <end position="521"/>
    </location>
</feature>
<evidence type="ECO:0000256" key="2">
    <source>
        <dbReference type="ARBA" id="ARBA00004604"/>
    </source>
</evidence>
<evidence type="ECO:0000256" key="8">
    <source>
        <dbReference type="ARBA" id="ARBA00023315"/>
    </source>
</evidence>
<keyword evidence="7" id="KW-0539">Nucleus</keyword>